<sequence>MRVDQLSNNLNAMVATQMQVNENAQTIANIANTMGDPQAQEVSQDLIDAIVSQIPNTIAYSANANAIETQQETSSMLLNIKA</sequence>
<name>A0A2G1DGQ1_9BACT</name>
<organism evidence="2 3">
    <name type="scientific">Malaciobacter molluscorum LMG 25693</name>
    <dbReference type="NCBI Taxonomy" id="870501"/>
    <lineage>
        <taxon>Bacteria</taxon>
        <taxon>Pseudomonadati</taxon>
        <taxon>Campylobacterota</taxon>
        <taxon>Epsilonproteobacteria</taxon>
        <taxon>Campylobacterales</taxon>
        <taxon>Arcobacteraceae</taxon>
        <taxon>Malaciobacter</taxon>
    </lineage>
</organism>
<evidence type="ECO:0000313" key="2">
    <source>
        <dbReference type="EMBL" id="PHO17657.1"/>
    </source>
</evidence>
<dbReference type="AlphaFoldDB" id="A0A2G1DGQ1"/>
<keyword evidence="3" id="KW-1185">Reference proteome</keyword>
<gene>
    <name evidence="1" type="ORF">AMOL_1503</name>
    <name evidence="2" type="ORF">CPU12_09460</name>
</gene>
<dbReference type="EMBL" id="CP032098">
    <property type="protein sequence ID" value="AXX92473.1"/>
    <property type="molecule type" value="Genomic_DNA"/>
</dbReference>
<protein>
    <submittedName>
        <fullName evidence="2">Uncharacterized protein</fullName>
    </submittedName>
</protein>
<accession>A0A2G1DGQ1</accession>
<dbReference type="Proteomes" id="UP000221222">
    <property type="component" value="Unassembled WGS sequence"/>
</dbReference>
<evidence type="ECO:0000313" key="4">
    <source>
        <dbReference type="Proteomes" id="UP000262712"/>
    </source>
</evidence>
<reference evidence="2 3" key="1">
    <citation type="submission" date="2017-09" db="EMBL/GenBank/DDBJ databases">
        <title>Arcobacter canalis sp. nov., a new species isolated from a water canal contaminated with urban sewage.</title>
        <authorList>
            <person name="Perez-Cataluna A."/>
            <person name="Salas-Masso N."/>
            <person name="Figueras M.J."/>
        </authorList>
    </citation>
    <scope>NUCLEOTIDE SEQUENCE [LARGE SCALE GENOMIC DNA]</scope>
    <source>
        <strain evidence="2 3">F98-3</strain>
    </source>
</reference>
<evidence type="ECO:0000313" key="3">
    <source>
        <dbReference type="Proteomes" id="UP000221222"/>
    </source>
</evidence>
<reference evidence="1 4" key="2">
    <citation type="submission" date="2018-08" db="EMBL/GenBank/DDBJ databases">
        <title>Complete genome of the Arcobacter molluscorum type strain LMG 25693.</title>
        <authorList>
            <person name="Miller W.G."/>
            <person name="Yee E."/>
            <person name="Bono J.L."/>
        </authorList>
    </citation>
    <scope>NUCLEOTIDE SEQUENCE [LARGE SCALE GENOMIC DNA]</scope>
    <source>
        <strain evidence="1 4">CECT 7696</strain>
    </source>
</reference>
<dbReference type="Proteomes" id="UP000262712">
    <property type="component" value="Chromosome"/>
</dbReference>
<evidence type="ECO:0000313" key="1">
    <source>
        <dbReference type="EMBL" id="AXX92473.1"/>
    </source>
</evidence>
<proteinExistence type="predicted"/>
<dbReference type="RefSeq" id="WP_099342870.1">
    <property type="nucleotide sequence ID" value="NZ_CP032098.1"/>
</dbReference>
<dbReference type="KEGG" id="amol:AMOL_1503"/>
<dbReference type="EMBL" id="NXFY01000014">
    <property type="protein sequence ID" value="PHO17657.1"/>
    <property type="molecule type" value="Genomic_DNA"/>
</dbReference>